<dbReference type="OrthoDB" id="1111222at2"/>
<dbReference type="KEGG" id="mbas:ALGA_0326"/>
<keyword evidence="4" id="KW-1185">Reference proteome</keyword>
<dbReference type="Pfam" id="PF14258">
    <property type="entry name" value="DUF4350"/>
    <property type="match status" value="1"/>
</dbReference>
<keyword evidence="1" id="KW-0472">Membrane</keyword>
<feature type="transmembrane region" description="Helical" evidence="1">
    <location>
        <begin position="267"/>
        <end position="284"/>
    </location>
</feature>
<dbReference type="RefSeq" id="WP_096427642.1">
    <property type="nucleotide sequence ID" value="NZ_AP018042.1"/>
</dbReference>
<feature type="domain" description="DUF4350" evidence="2">
    <location>
        <begin position="39"/>
        <end position="228"/>
    </location>
</feature>
<keyword evidence="1" id="KW-1133">Transmembrane helix</keyword>
<evidence type="ECO:0000313" key="4">
    <source>
        <dbReference type="Proteomes" id="UP000218267"/>
    </source>
</evidence>
<protein>
    <recommendedName>
        <fullName evidence="2">DUF4350 domain-containing protein</fullName>
    </recommendedName>
</protein>
<keyword evidence="1" id="KW-0812">Transmembrane</keyword>
<feature type="transmembrane region" description="Helical" evidence="1">
    <location>
        <begin position="9"/>
        <end position="26"/>
    </location>
</feature>
<gene>
    <name evidence="3" type="ORF">ALGA_0326</name>
</gene>
<organism evidence="3 4">
    <name type="scientific">Labilibaculum antarcticum</name>
    <dbReference type="NCBI Taxonomy" id="1717717"/>
    <lineage>
        <taxon>Bacteria</taxon>
        <taxon>Pseudomonadati</taxon>
        <taxon>Bacteroidota</taxon>
        <taxon>Bacteroidia</taxon>
        <taxon>Marinilabiliales</taxon>
        <taxon>Marinifilaceae</taxon>
        <taxon>Labilibaculum</taxon>
    </lineage>
</organism>
<proteinExistence type="predicted"/>
<reference evidence="4" key="2">
    <citation type="journal article" date="2020" name="Antonie Van Leeuwenhoek">
        <title>Labilibaculum antarcticum sp. nov., a novel facultative anaerobic, psychrotorelant bacterium isolated from marine sediment of Antarctica.</title>
        <authorList>
            <person name="Watanabe M."/>
            <person name="Kojima H."/>
            <person name="Fukui M."/>
        </authorList>
    </citation>
    <scope>NUCLEOTIDE SEQUENCE [LARGE SCALE GENOMIC DNA]</scope>
    <source>
        <strain evidence="4">SPP2</strain>
    </source>
</reference>
<dbReference type="Proteomes" id="UP000218267">
    <property type="component" value="Chromosome"/>
</dbReference>
<dbReference type="AlphaFoldDB" id="A0A1Y1CHE7"/>
<dbReference type="EMBL" id="AP018042">
    <property type="protein sequence ID" value="BAX78721.1"/>
    <property type="molecule type" value="Genomic_DNA"/>
</dbReference>
<name>A0A1Y1CHE7_9BACT</name>
<accession>A0A1Y1CHE7</accession>
<evidence type="ECO:0000313" key="3">
    <source>
        <dbReference type="EMBL" id="BAX78721.1"/>
    </source>
</evidence>
<dbReference type="InterPro" id="IPR025646">
    <property type="entry name" value="DUF4350"/>
</dbReference>
<reference evidence="3 4" key="1">
    <citation type="journal article" date="2018" name="Mar. Genomics">
        <title>Complete genome sequence of Marinifilaceae bacterium strain SPP2, isolated from the Antarctic marine sediment.</title>
        <authorList>
            <person name="Watanabe M."/>
            <person name="Kojima H."/>
            <person name="Fukui M."/>
        </authorList>
    </citation>
    <scope>NUCLEOTIDE SEQUENCE [LARGE SCALE GENOMIC DNA]</scope>
    <source>
        <strain evidence="3 4">SPP2</strain>
    </source>
</reference>
<evidence type="ECO:0000256" key="1">
    <source>
        <dbReference type="SAM" id="Phobius"/>
    </source>
</evidence>
<sequence>MKINIPKNAFPVIGILIILILMELFAPQPIDWTRSFNEDDKRPFGCFLLRELIEEEFFPEQEFEISREAIFNYPILDSLAPNKNYIFVTDDFSPQKWEIKRLLNLVKNGNQIVIATSNLGKVFSDTIHVQFNSDLEFTDLAVKNARSQNFENPNLKDKNNSKYSKAFDNTSINKFHKDSLIVLGRDNQKRIQLVKIPYGKGNFFISSQPLAFTNYNVVQNKNADYIAGVFSYLPANPIVWDEYYKPLRALRSTSPIVFLLSSPPLKMAYYLLLTCLILVLIFQGKRKQKMIPILKPIPNTTLQFIRTMGRLYYNRKNHKDIALKKIKYLKEFCKSRYHIDLSIDTLNEVSKRSGISLKTLEILFKLINKISNSNNISKEELEDLNSKVDYIYKSGK</sequence>
<evidence type="ECO:0000259" key="2">
    <source>
        <dbReference type="Pfam" id="PF14258"/>
    </source>
</evidence>